<dbReference type="Proteomes" id="UP000199305">
    <property type="component" value="Unassembled WGS sequence"/>
</dbReference>
<keyword evidence="3" id="KW-1185">Reference proteome</keyword>
<feature type="signal peptide" evidence="1">
    <location>
        <begin position="1"/>
        <end position="20"/>
    </location>
</feature>
<protein>
    <submittedName>
        <fullName evidence="2">Uncharacterized protein</fullName>
    </submittedName>
</protein>
<evidence type="ECO:0000256" key="1">
    <source>
        <dbReference type="SAM" id="SignalP"/>
    </source>
</evidence>
<feature type="chain" id="PRO_5011644091" evidence="1">
    <location>
        <begin position="21"/>
        <end position="184"/>
    </location>
</feature>
<gene>
    <name evidence="2" type="ORF">SAMN05216212_1959</name>
</gene>
<keyword evidence="1" id="KW-0732">Signal</keyword>
<evidence type="ECO:0000313" key="3">
    <source>
        <dbReference type="Proteomes" id="UP000199305"/>
    </source>
</evidence>
<accession>A0A1G9AEQ1</accession>
<sequence length="184" mass="20172">MRKRILILTLFSLVSVCAQAQELINPSDVYQGDPVKFIPISNSSITFFVPVFDDSIPQDPGEEGKATVAGIDSDNDGVRDDIERYISLAYDSDPAVRDSLYQFAAAQQSAIIRTVEPAQDINLMLIKARSCVTISAGEQAAEKAIVDLISKTLNTYKRSKAYAANLETYLSNINEMGGRNIQCN</sequence>
<dbReference type="OrthoDB" id="6370527at2"/>
<proteinExistence type="predicted"/>
<organism evidence="2 3">
    <name type="scientific">Microbulbifer yueqingensis</name>
    <dbReference type="NCBI Taxonomy" id="658219"/>
    <lineage>
        <taxon>Bacteria</taxon>
        <taxon>Pseudomonadati</taxon>
        <taxon>Pseudomonadota</taxon>
        <taxon>Gammaproteobacteria</taxon>
        <taxon>Cellvibrionales</taxon>
        <taxon>Microbulbiferaceae</taxon>
        <taxon>Microbulbifer</taxon>
    </lineage>
</organism>
<reference evidence="3" key="1">
    <citation type="submission" date="2016-10" db="EMBL/GenBank/DDBJ databases">
        <authorList>
            <person name="Varghese N."/>
            <person name="Submissions S."/>
        </authorList>
    </citation>
    <scope>NUCLEOTIDE SEQUENCE [LARGE SCALE GENOMIC DNA]</scope>
    <source>
        <strain evidence="3">CGMCC 1.10658</strain>
    </source>
</reference>
<dbReference type="EMBL" id="FNFH01000003">
    <property type="protein sequence ID" value="SDK25304.1"/>
    <property type="molecule type" value="Genomic_DNA"/>
</dbReference>
<dbReference type="STRING" id="658219.SAMN05216212_1959"/>
<name>A0A1G9AEQ1_9GAMM</name>
<evidence type="ECO:0000313" key="2">
    <source>
        <dbReference type="EMBL" id="SDK25304.1"/>
    </source>
</evidence>
<dbReference type="AlphaFoldDB" id="A0A1G9AEQ1"/>